<reference evidence="1 2" key="1">
    <citation type="submission" date="2016-04" db="EMBL/GenBank/DDBJ databases">
        <title>Complete genome sequence and analysis of deep-sea sediment isolate, Amycolatopsis sp. WP1.</title>
        <authorList>
            <person name="Wang H."/>
            <person name="Chen S."/>
            <person name="Wu Q."/>
        </authorList>
    </citation>
    <scope>NUCLEOTIDE SEQUENCE [LARGE SCALE GENOMIC DNA]</scope>
    <source>
        <strain evidence="1 2">WP1</strain>
    </source>
</reference>
<dbReference type="Proteomes" id="UP000250434">
    <property type="component" value="Chromosome"/>
</dbReference>
<dbReference type="AlphaFoldDB" id="A0A344LI51"/>
<dbReference type="OrthoDB" id="8420274at2"/>
<proteinExistence type="predicted"/>
<dbReference type="EMBL" id="CP015163">
    <property type="protein sequence ID" value="AXB47725.1"/>
    <property type="molecule type" value="Genomic_DNA"/>
</dbReference>
<dbReference type="RefSeq" id="WP_113696785.1">
    <property type="nucleotide sequence ID" value="NZ_CP015163.1"/>
</dbReference>
<keyword evidence="2" id="KW-1185">Reference proteome</keyword>
<organism evidence="1 2">
    <name type="scientific">Amycolatopsis albispora</name>
    <dbReference type="NCBI Taxonomy" id="1804986"/>
    <lineage>
        <taxon>Bacteria</taxon>
        <taxon>Bacillati</taxon>
        <taxon>Actinomycetota</taxon>
        <taxon>Actinomycetes</taxon>
        <taxon>Pseudonocardiales</taxon>
        <taxon>Pseudonocardiaceae</taxon>
        <taxon>Amycolatopsis</taxon>
    </lineage>
</organism>
<accession>A0A344LI51</accession>
<sequence>MAPILMHNTMRITGDADAYRKAVADAVAFVEREGPQLMVEVFIDEAAGLAHSFQLYEDSAAILKHWELSDPYIQAVMEHCEVEELVIYGGPSDEVRAGVEGAKIVPQFAGFLR</sequence>
<dbReference type="KEGG" id="aab:A4R43_39115"/>
<gene>
    <name evidence="1" type="ORF">A4R43_39115</name>
</gene>
<evidence type="ECO:0000313" key="1">
    <source>
        <dbReference type="EMBL" id="AXB47725.1"/>
    </source>
</evidence>
<evidence type="ECO:0008006" key="3">
    <source>
        <dbReference type="Google" id="ProtNLM"/>
    </source>
</evidence>
<name>A0A344LI51_9PSEU</name>
<protein>
    <recommendedName>
        <fullName evidence="3">ABM domain-containing protein</fullName>
    </recommendedName>
</protein>
<evidence type="ECO:0000313" key="2">
    <source>
        <dbReference type="Proteomes" id="UP000250434"/>
    </source>
</evidence>